<accession>A0ABP1RRF2</accession>
<feature type="compositionally biased region" description="Polar residues" evidence="11">
    <location>
        <begin position="147"/>
        <end position="156"/>
    </location>
</feature>
<feature type="compositionally biased region" description="Basic and acidic residues" evidence="11">
    <location>
        <begin position="91"/>
        <end position="105"/>
    </location>
</feature>
<keyword evidence="10" id="KW-0131">Cell cycle</keyword>
<evidence type="ECO:0000256" key="2">
    <source>
        <dbReference type="ARBA" id="ARBA00004496"/>
    </source>
</evidence>
<reference evidence="12 13" key="1">
    <citation type="submission" date="2024-08" db="EMBL/GenBank/DDBJ databases">
        <authorList>
            <person name="Cucini C."/>
            <person name="Frati F."/>
        </authorList>
    </citation>
    <scope>NUCLEOTIDE SEQUENCE [LARGE SCALE GENOMIC DNA]</scope>
</reference>
<evidence type="ECO:0000256" key="4">
    <source>
        <dbReference type="ARBA" id="ARBA00016065"/>
    </source>
</evidence>
<dbReference type="EMBL" id="CAXLJM020000103">
    <property type="protein sequence ID" value="CAL8133929.1"/>
    <property type="molecule type" value="Genomic_DNA"/>
</dbReference>
<evidence type="ECO:0000256" key="8">
    <source>
        <dbReference type="ARBA" id="ARBA00022776"/>
    </source>
</evidence>
<evidence type="ECO:0000256" key="6">
    <source>
        <dbReference type="ARBA" id="ARBA00022490"/>
    </source>
</evidence>
<dbReference type="Proteomes" id="UP001642540">
    <property type="component" value="Unassembled WGS sequence"/>
</dbReference>
<keyword evidence="13" id="KW-1185">Reference proteome</keyword>
<protein>
    <recommendedName>
        <fullName evidence="4">Condensin complex subunit 2</fullName>
    </recommendedName>
</protein>
<name>A0ABP1RRF2_9HEXA</name>
<keyword evidence="6" id="KW-0963">Cytoplasm</keyword>
<evidence type="ECO:0000256" key="3">
    <source>
        <dbReference type="ARBA" id="ARBA00009471"/>
    </source>
</evidence>
<feature type="compositionally biased region" description="Basic and acidic residues" evidence="11">
    <location>
        <begin position="262"/>
        <end position="273"/>
    </location>
</feature>
<feature type="compositionally biased region" description="Polar residues" evidence="11">
    <location>
        <begin position="107"/>
        <end position="116"/>
    </location>
</feature>
<evidence type="ECO:0000256" key="9">
    <source>
        <dbReference type="ARBA" id="ARBA00023067"/>
    </source>
</evidence>
<comment type="caution">
    <text evidence="12">The sequence shown here is derived from an EMBL/GenBank/DDBJ whole genome shotgun (WGS) entry which is preliminary data.</text>
</comment>
<comment type="similarity">
    <text evidence="3">Belongs to the CND2 (condensin subunit 2) family.</text>
</comment>
<gene>
    <name evidence="12" type="ORF">ODALV1_LOCUS25281</name>
</gene>
<feature type="region of interest" description="Disordered" evidence="11">
    <location>
        <begin position="257"/>
        <end position="284"/>
    </location>
</feature>
<dbReference type="Pfam" id="PF05786">
    <property type="entry name" value="Cnd2"/>
    <property type="match status" value="1"/>
</dbReference>
<dbReference type="InterPro" id="IPR022816">
    <property type="entry name" value="Condensin_barren_su2"/>
</dbReference>
<proteinExistence type="inferred from homology"/>
<evidence type="ECO:0000256" key="5">
    <source>
        <dbReference type="ARBA" id="ARBA00022454"/>
    </source>
</evidence>
<evidence type="ECO:0000256" key="7">
    <source>
        <dbReference type="ARBA" id="ARBA00022618"/>
    </source>
</evidence>
<feature type="region of interest" description="Disordered" evidence="11">
    <location>
        <begin position="1"/>
        <end position="169"/>
    </location>
</feature>
<keyword evidence="8" id="KW-0498">Mitosis</keyword>
<evidence type="ECO:0000256" key="1">
    <source>
        <dbReference type="ARBA" id="ARBA00004286"/>
    </source>
</evidence>
<sequence>MSSREAENESVMRASTTRKSNAPIPLKVPSEMPSNTRRRVLADFNLQDDGDEEEVVVKPGENMENGKVSGPVQQCKAKKAVLPNSSSLDEETSRSDKRSKSEVKNRPPTSSSSAVLNVQVPKDKSQTAANREINGQSGRTKKHSSIPLGNSGSGTNRDSESSSDTSIAASITGREVQTIYETCSQMFNTNGINAQNAFKLRLLDYINVMINSPNYDKSNMQLTSSTLEIGTKIYVCQVDNTRSHVFSLESEIMLQKRHKKKEGQDQGNIRDEQPQGDCGDADFDDDEVAGRCQKQNKKTIKKRGKFVEEDNSKLLTGLEEQNAKFVTRRNVLNKKFNAIILEDLDFDYLSFFLENEEENPLRTAKDEENMKSALSISKSDMNLDMGRLPYFPFRQLSKFDPETYDIWGQPLNEADGMREAEILQDPLVPVDADFAYNPEDRPADYPEELEPKYLNDTFGNGLVNENTSQYNNGIVPVSFKHIPDLDCLDEYFQRVKGLIKESRSKFGWCGSNFVKPKQPLIAIQRPKKPKFRKEPEPIDFCKMDWAEQNRKFNERIAEAAGTKKEDKTIVTLRAGKIIIPYLGFEYEYDFDPVDFENENDAKYVPPIFRLFTNSNQSILDRLTQKTQENASSHYEDDGLVNDNMLPKPSSNHSIEIHINLDEDFFSRLENEHDDQFPQRDYNVLNECIGWTKFSRKPKPIDMGGLKKGILSSLTRDLGLDELGQPLEEIETRVSLEQLMLHVLELIDDKTETMLSISIFVAALLHVLVENRLFVFYDDSDLECPKVICRGKKFNHAQFIPMPREDA</sequence>
<feature type="compositionally biased region" description="Polar residues" evidence="11">
    <location>
        <begin position="126"/>
        <end position="138"/>
    </location>
</feature>
<keyword evidence="9" id="KW-0226">DNA condensation</keyword>
<evidence type="ECO:0000313" key="12">
    <source>
        <dbReference type="EMBL" id="CAL8133929.1"/>
    </source>
</evidence>
<keyword evidence="5" id="KW-0158">Chromosome</keyword>
<evidence type="ECO:0000313" key="13">
    <source>
        <dbReference type="Proteomes" id="UP001642540"/>
    </source>
</evidence>
<comment type="subcellular location">
    <subcellularLocation>
        <location evidence="1">Chromosome</location>
    </subcellularLocation>
    <subcellularLocation>
        <location evidence="2">Cytoplasm</location>
    </subcellularLocation>
</comment>
<dbReference type="PANTHER" id="PTHR13108:SF9">
    <property type="entry name" value="CONDENSIN COMPLEX SUBUNIT 2"/>
    <property type="match status" value="1"/>
</dbReference>
<organism evidence="12 13">
    <name type="scientific">Orchesella dallaii</name>
    <dbReference type="NCBI Taxonomy" id="48710"/>
    <lineage>
        <taxon>Eukaryota</taxon>
        <taxon>Metazoa</taxon>
        <taxon>Ecdysozoa</taxon>
        <taxon>Arthropoda</taxon>
        <taxon>Hexapoda</taxon>
        <taxon>Collembola</taxon>
        <taxon>Entomobryomorpha</taxon>
        <taxon>Entomobryoidea</taxon>
        <taxon>Orchesellidae</taxon>
        <taxon>Orchesellinae</taxon>
        <taxon>Orchesella</taxon>
    </lineage>
</organism>
<evidence type="ECO:0000256" key="10">
    <source>
        <dbReference type="ARBA" id="ARBA00023306"/>
    </source>
</evidence>
<dbReference type="PANTHER" id="PTHR13108">
    <property type="entry name" value="CONDENSIN COMPLEX SUBUNIT 2"/>
    <property type="match status" value="1"/>
</dbReference>
<keyword evidence="7" id="KW-0132">Cell division</keyword>
<evidence type="ECO:0000256" key="11">
    <source>
        <dbReference type="SAM" id="MobiDB-lite"/>
    </source>
</evidence>